<comment type="caution">
    <text evidence="2">The sequence shown here is derived from an EMBL/GenBank/DDBJ whole genome shotgun (WGS) entry which is preliminary data.</text>
</comment>
<evidence type="ECO:0000313" key="2">
    <source>
        <dbReference type="EMBL" id="KAF5853785.1"/>
    </source>
</evidence>
<sequence length="72" mass="8375">MTACSRYYEGERLDTRAGDSNPPHNYRGTTIPPYGCAISPNARTEKLRPTQYTSIQNRFIFQHVRFDPLSYF</sequence>
<dbReference type="AlphaFoldDB" id="A0A8H6E0R4"/>
<evidence type="ECO:0000256" key="1">
    <source>
        <dbReference type="SAM" id="MobiDB-lite"/>
    </source>
</evidence>
<accession>A0A8H6E0R4</accession>
<feature type="compositionally biased region" description="Basic and acidic residues" evidence="1">
    <location>
        <begin position="8"/>
        <end position="17"/>
    </location>
</feature>
<feature type="region of interest" description="Disordered" evidence="1">
    <location>
        <begin position="1"/>
        <end position="32"/>
    </location>
</feature>
<evidence type="ECO:0000313" key="3">
    <source>
        <dbReference type="Proteomes" id="UP000624244"/>
    </source>
</evidence>
<name>A0A8H6E0R4_COCSA</name>
<dbReference type="Proteomes" id="UP000624244">
    <property type="component" value="Unassembled WGS sequence"/>
</dbReference>
<protein>
    <submittedName>
        <fullName evidence="2">Uncharacterized protein</fullName>
    </submittedName>
</protein>
<dbReference type="EMBL" id="WNKQ01000001">
    <property type="protein sequence ID" value="KAF5853785.1"/>
    <property type="molecule type" value="Genomic_DNA"/>
</dbReference>
<proteinExistence type="predicted"/>
<reference evidence="2" key="1">
    <citation type="submission" date="2019-11" db="EMBL/GenBank/DDBJ databases">
        <title>Bipolaris sorokiniana Genome sequencing.</title>
        <authorList>
            <person name="Wang H."/>
        </authorList>
    </citation>
    <scope>NUCLEOTIDE SEQUENCE</scope>
</reference>
<organism evidence="2 3">
    <name type="scientific">Cochliobolus sativus</name>
    <name type="common">Common root rot and spot blotch fungus</name>
    <name type="synonym">Bipolaris sorokiniana</name>
    <dbReference type="NCBI Taxonomy" id="45130"/>
    <lineage>
        <taxon>Eukaryota</taxon>
        <taxon>Fungi</taxon>
        <taxon>Dikarya</taxon>
        <taxon>Ascomycota</taxon>
        <taxon>Pezizomycotina</taxon>
        <taxon>Dothideomycetes</taxon>
        <taxon>Pleosporomycetidae</taxon>
        <taxon>Pleosporales</taxon>
        <taxon>Pleosporineae</taxon>
        <taxon>Pleosporaceae</taxon>
        <taxon>Bipolaris</taxon>
    </lineage>
</organism>
<gene>
    <name evidence="2" type="ORF">GGP41_006533</name>
</gene>